<gene>
    <name evidence="2" type="primary">ORF215930</name>
</gene>
<reference evidence="2" key="1">
    <citation type="submission" date="2014-12" db="EMBL/GenBank/DDBJ databases">
        <title>Insight into the proteome of Arion vulgaris.</title>
        <authorList>
            <person name="Aradska J."/>
            <person name="Bulat T."/>
            <person name="Smidak R."/>
            <person name="Sarate P."/>
            <person name="Gangsoo J."/>
            <person name="Sialana F."/>
            <person name="Bilban M."/>
            <person name="Lubec G."/>
        </authorList>
    </citation>
    <scope>NUCLEOTIDE SEQUENCE</scope>
    <source>
        <tissue evidence="2">Skin</tissue>
    </source>
</reference>
<feature type="region of interest" description="Disordered" evidence="1">
    <location>
        <begin position="35"/>
        <end position="80"/>
    </location>
</feature>
<feature type="non-terminal residue" evidence="2">
    <location>
        <position position="116"/>
    </location>
</feature>
<dbReference type="EMBL" id="HACG01050618">
    <property type="protein sequence ID" value="CEK97483.1"/>
    <property type="molecule type" value="Transcribed_RNA"/>
</dbReference>
<evidence type="ECO:0000313" key="2">
    <source>
        <dbReference type="EMBL" id="CEK97483.1"/>
    </source>
</evidence>
<feature type="non-terminal residue" evidence="2">
    <location>
        <position position="1"/>
    </location>
</feature>
<proteinExistence type="predicted"/>
<name>A0A0B7BX15_9EUPU</name>
<sequence length="116" mass="12280">TSNTASTSPATSNVSSSADYIALAERARQEYLKKKASGNLQANIEKKGPVEITPNKKNSQRSKSATPISPINAVPISSAKSSSPDVIEVKAIANNKEDGVQISVQDRIKVLQAEKS</sequence>
<accession>A0A0B7BX15</accession>
<protein>
    <submittedName>
        <fullName evidence="2">Uncharacterized protein</fullName>
    </submittedName>
</protein>
<evidence type="ECO:0000256" key="1">
    <source>
        <dbReference type="SAM" id="MobiDB-lite"/>
    </source>
</evidence>
<organism evidence="2">
    <name type="scientific">Arion vulgaris</name>
    <dbReference type="NCBI Taxonomy" id="1028688"/>
    <lineage>
        <taxon>Eukaryota</taxon>
        <taxon>Metazoa</taxon>
        <taxon>Spiralia</taxon>
        <taxon>Lophotrochozoa</taxon>
        <taxon>Mollusca</taxon>
        <taxon>Gastropoda</taxon>
        <taxon>Heterobranchia</taxon>
        <taxon>Euthyneura</taxon>
        <taxon>Panpulmonata</taxon>
        <taxon>Eupulmonata</taxon>
        <taxon>Stylommatophora</taxon>
        <taxon>Helicina</taxon>
        <taxon>Arionoidea</taxon>
        <taxon>Arionidae</taxon>
        <taxon>Arion</taxon>
    </lineage>
</organism>
<feature type="compositionally biased region" description="Polar residues" evidence="1">
    <location>
        <begin position="55"/>
        <end position="69"/>
    </location>
</feature>
<dbReference type="AlphaFoldDB" id="A0A0B7BX15"/>